<feature type="signal peptide" evidence="1">
    <location>
        <begin position="1"/>
        <end position="23"/>
    </location>
</feature>
<dbReference type="Pfam" id="PF07610">
    <property type="entry name" value="DUF1573"/>
    <property type="match status" value="1"/>
</dbReference>
<evidence type="ECO:0000256" key="1">
    <source>
        <dbReference type="SAM" id="SignalP"/>
    </source>
</evidence>
<dbReference type="EMBL" id="NOXV01000223">
    <property type="protein sequence ID" value="OYQ38306.1"/>
    <property type="molecule type" value="Genomic_DNA"/>
</dbReference>
<keyword evidence="1" id="KW-0732">Signal</keyword>
<evidence type="ECO:0008006" key="4">
    <source>
        <dbReference type="Google" id="ProtNLM"/>
    </source>
</evidence>
<gene>
    <name evidence="2" type="ORF">CHU92_05595</name>
</gene>
<protein>
    <recommendedName>
        <fullName evidence="4">DUF1573 domain-containing protein</fullName>
    </recommendedName>
</protein>
<dbReference type="InterPro" id="IPR011467">
    <property type="entry name" value="DUF1573"/>
</dbReference>
<evidence type="ECO:0000313" key="3">
    <source>
        <dbReference type="Proteomes" id="UP000216605"/>
    </source>
</evidence>
<proteinExistence type="predicted"/>
<dbReference type="RefSeq" id="WP_094413439.1">
    <property type="nucleotide sequence ID" value="NZ_NOXV01000223.1"/>
</dbReference>
<keyword evidence="3" id="KW-1185">Reference proteome</keyword>
<evidence type="ECO:0000313" key="2">
    <source>
        <dbReference type="EMBL" id="OYQ38306.1"/>
    </source>
</evidence>
<name>A0A255ZA26_9FLAO</name>
<dbReference type="PANTHER" id="PTHR37833">
    <property type="entry name" value="LIPOPROTEIN-RELATED"/>
    <property type="match status" value="1"/>
</dbReference>
<comment type="caution">
    <text evidence="2">The sequence shown here is derived from an EMBL/GenBank/DDBJ whole genome shotgun (WGS) entry which is preliminary data.</text>
</comment>
<accession>A0A255ZA26</accession>
<dbReference type="Proteomes" id="UP000216605">
    <property type="component" value="Unassembled WGS sequence"/>
</dbReference>
<dbReference type="AlphaFoldDB" id="A0A255ZA26"/>
<dbReference type="InterPro" id="IPR013783">
    <property type="entry name" value="Ig-like_fold"/>
</dbReference>
<dbReference type="Gene3D" id="2.60.40.10">
    <property type="entry name" value="Immunoglobulins"/>
    <property type="match status" value="1"/>
</dbReference>
<organism evidence="2 3">
    <name type="scientific">Flavobacterium cyanobacteriorum</name>
    <dbReference type="NCBI Taxonomy" id="2022802"/>
    <lineage>
        <taxon>Bacteria</taxon>
        <taxon>Pseudomonadati</taxon>
        <taxon>Bacteroidota</taxon>
        <taxon>Flavobacteriia</taxon>
        <taxon>Flavobacteriales</taxon>
        <taxon>Flavobacteriaceae</taxon>
        <taxon>Flavobacterium</taxon>
    </lineage>
</organism>
<reference evidence="2 3" key="1">
    <citation type="submission" date="2017-07" db="EMBL/GenBank/DDBJ databases">
        <title>Flavobacterium cyanobacteriorum sp. nov., isolated from cyanobacterial aggregates in a eutrophic lake.</title>
        <authorList>
            <person name="Cai H."/>
        </authorList>
    </citation>
    <scope>NUCLEOTIDE SEQUENCE [LARGE SCALE GENOMIC DNA]</scope>
    <source>
        <strain evidence="2 3">TH021</strain>
    </source>
</reference>
<dbReference type="PANTHER" id="PTHR37833:SF1">
    <property type="entry name" value="SIGNAL PEPTIDE PROTEIN"/>
    <property type="match status" value="1"/>
</dbReference>
<sequence length="157" mass="16387">MKTLKLSLFAVAGMLMLSISAFAQQATVKKAGPAPAAATPAKPAQPSEISWKEDSFDFGTIEKGKPVSHDFTFKNTTKQTILITDVKASCGCTATNYTKTPIKPGETGSVTATYNAANPGNFSKTVTVTTNDSSVNKVLTIKGKVEGGDTPAPVQKS</sequence>
<dbReference type="OrthoDB" id="826619at2"/>
<feature type="chain" id="PRO_5012874908" description="DUF1573 domain-containing protein" evidence="1">
    <location>
        <begin position="24"/>
        <end position="157"/>
    </location>
</feature>